<gene>
    <name evidence="2" type="ORF">PCANC_09896</name>
</gene>
<proteinExistence type="predicted"/>
<evidence type="ECO:0000313" key="3">
    <source>
        <dbReference type="Proteomes" id="UP000235388"/>
    </source>
</evidence>
<keyword evidence="3" id="KW-1185">Reference proteome</keyword>
<comment type="caution">
    <text evidence="2">The sequence shown here is derived from an EMBL/GenBank/DDBJ whole genome shotgun (WGS) entry which is preliminary data.</text>
</comment>
<evidence type="ECO:0000256" key="1">
    <source>
        <dbReference type="SAM" id="MobiDB-lite"/>
    </source>
</evidence>
<accession>A0A2N5UXC3</accession>
<feature type="region of interest" description="Disordered" evidence="1">
    <location>
        <begin position="15"/>
        <end position="175"/>
    </location>
</feature>
<feature type="compositionally biased region" description="Polar residues" evidence="1">
    <location>
        <begin position="131"/>
        <end position="144"/>
    </location>
</feature>
<reference evidence="2 3" key="1">
    <citation type="submission" date="2017-11" db="EMBL/GenBank/DDBJ databases">
        <title>De novo assembly and phasing of dikaryotic genomes from two isolates of Puccinia coronata f. sp. avenae, the causal agent of oat crown rust.</title>
        <authorList>
            <person name="Miller M.E."/>
            <person name="Zhang Y."/>
            <person name="Omidvar V."/>
            <person name="Sperschneider J."/>
            <person name="Schwessinger B."/>
            <person name="Raley C."/>
            <person name="Palmer J.M."/>
            <person name="Garnica D."/>
            <person name="Upadhyaya N."/>
            <person name="Rathjen J."/>
            <person name="Taylor J.M."/>
            <person name="Park R.F."/>
            <person name="Dodds P.N."/>
            <person name="Hirsch C.D."/>
            <person name="Kianian S.F."/>
            <person name="Figueroa M."/>
        </authorList>
    </citation>
    <scope>NUCLEOTIDE SEQUENCE [LARGE SCALE GENOMIC DNA]</scope>
    <source>
        <strain evidence="2">12NC29</strain>
    </source>
</reference>
<dbReference type="EMBL" id="PGCJ01000158">
    <property type="protein sequence ID" value="PLW42409.1"/>
    <property type="molecule type" value="Genomic_DNA"/>
</dbReference>
<feature type="compositionally biased region" description="Polar residues" evidence="1">
    <location>
        <begin position="66"/>
        <end position="82"/>
    </location>
</feature>
<evidence type="ECO:0000313" key="2">
    <source>
        <dbReference type="EMBL" id="PLW42409.1"/>
    </source>
</evidence>
<dbReference type="Proteomes" id="UP000235388">
    <property type="component" value="Unassembled WGS sequence"/>
</dbReference>
<name>A0A2N5UXC3_9BASI</name>
<dbReference type="AlphaFoldDB" id="A0A2N5UXC3"/>
<sequence length="280" mass="30133">MSGGCTSIVQEAAKGADPALHGSGSLGASKGPGITDLKSLRLEREGQDASALHSQPPPDGSLEPQPENTLPSGPDSTKPSRSTQRDGSDVIIAVWARSCDPAKQNRRPKGHMVNGPLAASPNHCERITIRSARSGSHQGVQPTKGQPPGLNPRPAGLARCYSPSNGGGRRVAANRPHRPCSVAPTIMVTVLPACLGRQGRHVVTSRPHAVSMTEPSQVRRLSSEFVPLYGKLDQRIEEFKERHLPIENEDLGLYAESSILTEMESFKRMKDQLREVETTR</sequence>
<feature type="compositionally biased region" description="Basic and acidic residues" evidence="1">
    <location>
        <begin position="38"/>
        <end position="47"/>
    </location>
</feature>
<protein>
    <submittedName>
        <fullName evidence="2">Uncharacterized protein</fullName>
    </submittedName>
</protein>
<organism evidence="2 3">
    <name type="scientific">Puccinia coronata f. sp. avenae</name>
    <dbReference type="NCBI Taxonomy" id="200324"/>
    <lineage>
        <taxon>Eukaryota</taxon>
        <taxon>Fungi</taxon>
        <taxon>Dikarya</taxon>
        <taxon>Basidiomycota</taxon>
        <taxon>Pucciniomycotina</taxon>
        <taxon>Pucciniomycetes</taxon>
        <taxon>Pucciniales</taxon>
        <taxon>Pucciniaceae</taxon>
        <taxon>Puccinia</taxon>
    </lineage>
</organism>